<evidence type="ECO:0000259" key="7">
    <source>
        <dbReference type="PROSITE" id="PS50026"/>
    </source>
</evidence>
<dbReference type="Pfam" id="PF12947">
    <property type="entry name" value="EGF_3"/>
    <property type="match status" value="2"/>
</dbReference>
<protein>
    <submittedName>
        <fullName evidence="8">Pro-epidermal growth factor</fullName>
    </submittedName>
</protein>
<dbReference type="Gene3D" id="2.10.25.10">
    <property type="entry name" value="Laminin"/>
    <property type="match status" value="2"/>
</dbReference>
<evidence type="ECO:0000256" key="6">
    <source>
        <dbReference type="SAM" id="Phobius"/>
    </source>
</evidence>
<name>A0AA35QUV7_GEOBA</name>
<dbReference type="AlphaFoldDB" id="A0AA35QUV7"/>
<evidence type="ECO:0000313" key="9">
    <source>
        <dbReference type="Proteomes" id="UP001174909"/>
    </source>
</evidence>
<keyword evidence="6" id="KW-0472">Membrane</keyword>
<organism evidence="8 9">
    <name type="scientific">Geodia barretti</name>
    <name type="common">Barrett's horny sponge</name>
    <dbReference type="NCBI Taxonomy" id="519541"/>
    <lineage>
        <taxon>Eukaryota</taxon>
        <taxon>Metazoa</taxon>
        <taxon>Porifera</taxon>
        <taxon>Demospongiae</taxon>
        <taxon>Heteroscleromorpha</taxon>
        <taxon>Tetractinellida</taxon>
        <taxon>Astrophorina</taxon>
        <taxon>Geodiidae</taxon>
        <taxon>Geodia</taxon>
    </lineage>
</organism>
<dbReference type="InterPro" id="IPR001881">
    <property type="entry name" value="EGF-like_Ca-bd_dom"/>
</dbReference>
<keyword evidence="6" id="KW-0812">Transmembrane</keyword>
<reference evidence="8" key="1">
    <citation type="submission" date="2023-03" db="EMBL/GenBank/DDBJ databases">
        <authorList>
            <person name="Steffen K."/>
            <person name="Cardenas P."/>
        </authorList>
    </citation>
    <scope>NUCLEOTIDE SEQUENCE</scope>
</reference>
<comment type="caution">
    <text evidence="8">The sequence shown here is derived from an EMBL/GenBank/DDBJ whole genome shotgun (WGS) entry which is preliminary data.</text>
</comment>
<dbReference type="InterPro" id="IPR000742">
    <property type="entry name" value="EGF"/>
</dbReference>
<dbReference type="PANTHER" id="PTHR24050:SF28">
    <property type="entry name" value="UROMODULIN-LIKE"/>
    <property type="match status" value="1"/>
</dbReference>
<keyword evidence="9" id="KW-1185">Reference proteome</keyword>
<dbReference type="Proteomes" id="UP001174909">
    <property type="component" value="Unassembled WGS sequence"/>
</dbReference>
<dbReference type="SMART" id="SM00181">
    <property type="entry name" value="EGF"/>
    <property type="match status" value="2"/>
</dbReference>
<accession>A0AA35QUV7</accession>
<dbReference type="InterPro" id="IPR018097">
    <property type="entry name" value="EGF_Ca-bd_CS"/>
</dbReference>
<keyword evidence="4" id="KW-1015">Disulfide bond</keyword>
<evidence type="ECO:0000256" key="1">
    <source>
        <dbReference type="ARBA" id="ARBA00022536"/>
    </source>
</evidence>
<keyword evidence="2" id="KW-0732">Signal</keyword>
<dbReference type="FunFam" id="2.10.25.10:FF:000038">
    <property type="entry name" value="Fibrillin 2"/>
    <property type="match status" value="2"/>
</dbReference>
<dbReference type="InterPro" id="IPR009030">
    <property type="entry name" value="Growth_fac_rcpt_cys_sf"/>
</dbReference>
<dbReference type="InterPro" id="IPR024731">
    <property type="entry name" value="NELL2-like_EGF"/>
</dbReference>
<feature type="domain" description="EGF-like" evidence="7">
    <location>
        <begin position="51"/>
        <end position="91"/>
    </location>
</feature>
<dbReference type="PROSITE" id="PS01186">
    <property type="entry name" value="EGF_2"/>
    <property type="match status" value="2"/>
</dbReference>
<feature type="domain" description="EGF-like" evidence="7">
    <location>
        <begin position="9"/>
        <end position="50"/>
    </location>
</feature>
<dbReference type="InterPro" id="IPR000152">
    <property type="entry name" value="EGF-type_Asp/Asn_hydroxyl_site"/>
</dbReference>
<dbReference type="SUPFAM" id="SSF57184">
    <property type="entry name" value="Growth factor receptor domain"/>
    <property type="match status" value="1"/>
</dbReference>
<comment type="caution">
    <text evidence="5">Lacks conserved residue(s) required for the propagation of feature annotation.</text>
</comment>
<evidence type="ECO:0000256" key="5">
    <source>
        <dbReference type="PROSITE-ProRule" id="PRU00076"/>
    </source>
</evidence>
<evidence type="ECO:0000313" key="8">
    <source>
        <dbReference type="EMBL" id="CAI7992990.1"/>
    </source>
</evidence>
<feature type="transmembrane region" description="Helical" evidence="6">
    <location>
        <begin position="113"/>
        <end position="137"/>
    </location>
</feature>
<dbReference type="PROSITE" id="PS01187">
    <property type="entry name" value="EGF_CA"/>
    <property type="match status" value="1"/>
</dbReference>
<evidence type="ECO:0000256" key="3">
    <source>
        <dbReference type="ARBA" id="ARBA00022737"/>
    </source>
</evidence>
<sequence length="312" mass="33611">MWNETVCNDMDECLGEVSNDCSAAADCINTVGSYSCHCKPGYGGDGTNCSDVDECSVRSHDCSKNAECLNIEGGYNCQCSIGYTGNGRICEALPDVREPEEQKTSENGSNLGLISGVTAAGFLVVATLLIIGFLCALKIRKHSKSMKVPLSINVAFGNEDCNTGRAKPDAITTSSNEAYHLVTHSARAEPSINTSSNEAYNLVNLTTRTESKAITTISNEAYDIVTPSARAESVRVTTSSNEAYNVVNLTTESTAITTNSNEAYNLVTPNTRAESDTITTNSNEAYPRMTHASRAEYDYVTTNKCFTNPFFY</sequence>
<keyword evidence="1 5" id="KW-0245">EGF-like domain</keyword>
<keyword evidence="6" id="KW-1133">Transmembrane helix</keyword>
<dbReference type="SMART" id="SM00179">
    <property type="entry name" value="EGF_CA"/>
    <property type="match status" value="2"/>
</dbReference>
<keyword evidence="3" id="KW-0677">Repeat</keyword>
<dbReference type="PANTHER" id="PTHR24050">
    <property type="entry name" value="PA14 DOMAIN-CONTAINING PROTEIN"/>
    <property type="match status" value="1"/>
</dbReference>
<proteinExistence type="predicted"/>
<evidence type="ECO:0000256" key="2">
    <source>
        <dbReference type="ARBA" id="ARBA00022729"/>
    </source>
</evidence>
<evidence type="ECO:0000256" key="4">
    <source>
        <dbReference type="ARBA" id="ARBA00023157"/>
    </source>
</evidence>
<gene>
    <name evidence="8" type="ORF">GBAR_LOCUS1166</name>
</gene>
<dbReference type="CDD" id="cd00054">
    <property type="entry name" value="EGF_CA"/>
    <property type="match status" value="2"/>
</dbReference>
<dbReference type="PROSITE" id="PS00010">
    <property type="entry name" value="ASX_HYDROXYL"/>
    <property type="match status" value="2"/>
</dbReference>
<dbReference type="EMBL" id="CASHTH010000171">
    <property type="protein sequence ID" value="CAI7992990.1"/>
    <property type="molecule type" value="Genomic_DNA"/>
</dbReference>
<dbReference type="GO" id="GO:0005509">
    <property type="term" value="F:calcium ion binding"/>
    <property type="evidence" value="ECO:0007669"/>
    <property type="project" value="InterPro"/>
</dbReference>
<dbReference type="PROSITE" id="PS50026">
    <property type="entry name" value="EGF_3"/>
    <property type="match status" value="2"/>
</dbReference>
<dbReference type="InterPro" id="IPR052235">
    <property type="entry name" value="Nephronectin_domain"/>
</dbReference>